<sequence length="36" mass="4160">MGIKRFKWILGLPHYKAVLLDARLEIPVDPDVVEKV</sequence>
<dbReference type="AlphaFoldDB" id="X1P4K6"/>
<protein>
    <submittedName>
        <fullName evidence="1">Uncharacterized protein</fullName>
    </submittedName>
</protein>
<dbReference type="EMBL" id="BARV01038769">
    <property type="protein sequence ID" value="GAI50788.1"/>
    <property type="molecule type" value="Genomic_DNA"/>
</dbReference>
<proteinExistence type="predicted"/>
<organism evidence="1">
    <name type="scientific">marine sediment metagenome</name>
    <dbReference type="NCBI Taxonomy" id="412755"/>
    <lineage>
        <taxon>unclassified sequences</taxon>
        <taxon>metagenomes</taxon>
        <taxon>ecological metagenomes</taxon>
    </lineage>
</organism>
<feature type="non-terminal residue" evidence="1">
    <location>
        <position position="36"/>
    </location>
</feature>
<comment type="caution">
    <text evidence="1">The sequence shown here is derived from an EMBL/GenBank/DDBJ whole genome shotgun (WGS) entry which is preliminary data.</text>
</comment>
<reference evidence="1" key="1">
    <citation type="journal article" date="2014" name="Front. Microbiol.">
        <title>High frequency of phylogenetically diverse reductive dehalogenase-homologous genes in deep subseafloor sedimentary metagenomes.</title>
        <authorList>
            <person name="Kawai M."/>
            <person name="Futagami T."/>
            <person name="Toyoda A."/>
            <person name="Takaki Y."/>
            <person name="Nishi S."/>
            <person name="Hori S."/>
            <person name="Arai W."/>
            <person name="Tsubouchi T."/>
            <person name="Morono Y."/>
            <person name="Uchiyama I."/>
            <person name="Ito T."/>
            <person name="Fujiyama A."/>
            <person name="Inagaki F."/>
            <person name="Takami H."/>
        </authorList>
    </citation>
    <scope>NUCLEOTIDE SEQUENCE</scope>
    <source>
        <strain evidence="1">Expedition CK06-06</strain>
    </source>
</reference>
<evidence type="ECO:0000313" key="1">
    <source>
        <dbReference type="EMBL" id="GAI50788.1"/>
    </source>
</evidence>
<name>X1P4K6_9ZZZZ</name>
<accession>X1P4K6</accession>
<gene>
    <name evidence="1" type="ORF">S06H3_59624</name>
</gene>